<dbReference type="AlphaFoldDB" id="A0A9I9DCV3"/>
<organism evidence="2">
    <name type="scientific">Cucumis melo</name>
    <name type="common">Muskmelon</name>
    <dbReference type="NCBI Taxonomy" id="3656"/>
    <lineage>
        <taxon>Eukaryota</taxon>
        <taxon>Viridiplantae</taxon>
        <taxon>Streptophyta</taxon>
        <taxon>Embryophyta</taxon>
        <taxon>Tracheophyta</taxon>
        <taxon>Spermatophyta</taxon>
        <taxon>Magnoliopsida</taxon>
        <taxon>eudicotyledons</taxon>
        <taxon>Gunneridae</taxon>
        <taxon>Pentapetalae</taxon>
        <taxon>rosids</taxon>
        <taxon>fabids</taxon>
        <taxon>Cucurbitales</taxon>
        <taxon>Cucurbitaceae</taxon>
        <taxon>Benincaseae</taxon>
        <taxon>Cucumis</taxon>
    </lineage>
</organism>
<evidence type="ECO:0000256" key="1">
    <source>
        <dbReference type="SAM" id="MobiDB-lite"/>
    </source>
</evidence>
<sequence length="56" mass="6198">MGSDSTNNVLENNQAEAELKEAGKEVGLGPHLKRSCPKHSNISNHFHLLQRNIFEG</sequence>
<protein>
    <submittedName>
        <fullName evidence="2">Uncharacterized protein</fullName>
    </submittedName>
</protein>
<dbReference type="EnsemblPlants" id="MELO3C016816.2.1">
    <property type="protein sequence ID" value="MELO3C016816.2.1"/>
    <property type="gene ID" value="MELO3C016816.2"/>
</dbReference>
<proteinExistence type="predicted"/>
<accession>A0A9I9DCV3</accession>
<feature type="compositionally biased region" description="Polar residues" evidence="1">
    <location>
        <begin position="1"/>
        <end position="15"/>
    </location>
</feature>
<reference evidence="2" key="1">
    <citation type="submission" date="2023-03" db="UniProtKB">
        <authorList>
            <consortium name="EnsemblPlants"/>
        </authorList>
    </citation>
    <scope>IDENTIFICATION</scope>
</reference>
<feature type="region of interest" description="Disordered" evidence="1">
    <location>
        <begin position="1"/>
        <end position="20"/>
    </location>
</feature>
<dbReference type="Gramene" id="MELO3C016816.2.1">
    <property type="protein sequence ID" value="MELO3C016816.2.1"/>
    <property type="gene ID" value="MELO3C016816.2"/>
</dbReference>
<evidence type="ECO:0000313" key="2">
    <source>
        <dbReference type="EnsemblPlants" id="MELO3C016816.2.1"/>
    </source>
</evidence>
<name>A0A9I9DCV3_CUCME</name>